<dbReference type="Proteomes" id="UP000034291">
    <property type="component" value="Unassembled WGS sequence"/>
</dbReference>
<dbReference type="PANTHER" id="PTHR36195">
    <property type="entry name" value="DOMAIN PROTEIN, PUTATIVE (AFU_ORTHOLOGUE AFUA_5G01990)-RELATED-RELATED"/>
    <property type="match status" value="1"/>
</dbReference>
<dbReference type="PANTHER" id="PTHR36195:SF6">
    <property type="entry name" value="SECRETED THAUMATIN-LIKE PROTEIN CALA"/>
    <property type="match status" value="1"/>
</dbReference>
<evidence type="ECO:0000313" key="3">
    <source>
        <dbReference type="Proteomes" id="UP000034291"/>
    </source>
</evidence>
<dbReference type="OrthoDB" id="5144514at2759"/>
<name>A0A0F8UUA6_9EURO</name>
<sequence length="168" mass="17636">MFFRNIFGISAALAMTASALPVAPRDLSGSVQIVNNMGQDIYLWSVSDYSSEMQTLSANGGTYSETWQTNPNGGGISIKMGADTTGASVLQFEYTEVEDLLYWDMSSINLAKDSPIVSAGFAVTISDASCSTVTCAAGDANCSESYQQPDDVNTRACGTGAAYTLTLG</sequence>
<dbReference type="EMBL" id="JZBS01003589">
    <property type="protein sequence ID" value="KKK14376.1"/>
    <property type="molecule type" value="Genomic_DNA"/>
</dbReference>
<comment type="caution">
    <text evidence="2">The sequence shown here is derived from an EMBL/GenBank/DDBJ whole genome shotgun (WGS) entry which is preliminary data.</text>
</comment>
<protein>
    <recommendedName>
        <fullName evidence="4">Antigenic thaumatin domain protein</fullName>
    </recommendedName>
</protein>
<evidence type="ECO:0000313" key="2">
    <source>
        <dbReference type="EMBL" id="KKK14376.1"/>
    </source>
</evidence>
<keyword evidence="3" id="KW-1185">Reference proteome</keyword>
<reference evidence="2 3" key="1">
    <citation type="submission" date="2015-02" db="EMBL/GenBank/DDBJ databases">
        <title>Draft Genome Sequences of Two Closely-Related Aflatoxigenic Aspergillus Species Obtained from the Cote d'Ivoire.</title>
        <authorList>
            <person name="Moore G.G."/>
            <person name="Beltz S.B."/>
            <person name="Mack B.M."/>
        </authorList>
    </citation>
    <scope>NUCLEOTIDE SEQUENCE [LARGE SCALE GENOMIC DNA]</scope>
    <source>
        <strain evidence="2 3">SRRC1468</strain>
    </source>
</reference>
<evidence type="ECO:0000256" key="1">
    <source>
        <dbReference type="SAM" id="SignalP"/>
    </source>
</evidence>
<dbReference type="AlphaFoldDB" id="A0A0F8UUA6"/>
<accession>A0A0F8UUA6</accession>
<feature type="signal peptide" evidence="1">
    <location>
        <begin position="1"/>
        <end position="19"/>
    </location>
</feature>
<feature type="chain" id="PRO_5002528674" description="Antigenic thaumatin domain protein" evidence="1">
    <location>
        <begin position="20"/>
        <end position="168"/>
    </location>
</feature>
<organism evidence="2 3">
    <name type="scientific">Aspergillus rambellii</name>
    <dbReference type="NCBI Taxonomy" id="308745"/>
    <lineage>
        <taxon>Eukaryota</taxon>
        <taxon>Fungi</taxon>
        <taxon>Dikarya</taxon>
        <taxon>Ascomycota</taxon>
        <taxon>Pezizomycotina</taxon>
        <taxon>Eurotiomycetes</taxon>
        <taxon>Eurotiomycetidae</taxon>
        <taxon>Eurotiales</taxon>
        <taxon>Aspergillaceae</taxon>
        <taxon>Aspergillus</taxon>
        <taxon>Aspergillus subgen. Nidulantes</taxon>
    </lineage>
</organism>
<gene>
    <name evidence="2" type="ORF">ARAM_000092</name>
</gene>
<keyword evidence="1" id="KW-0732">Signal</keyword>
<dbReference type="InterPro" id="IPR006771">
    <property type="entry name" value="CetA-like"/>
</dbReference>
<dbReference type="Pfam" id="PF04681">
    <property type="entry name" value="Bys1"/>
    <property type="match status" value="1"/>
</dbReference>
<proteinExistence type="predicted"/>
<evidence type="ECO:0008006" key="4">
    <source>
        <dbReference type="Google" id="ProtNLM"/>
    </source>
</evidence>